<gene>
    <name evidence="2" type="ORF">VTL71DRAFT_13357</name>
</gene>
<feature type="region of interest" description="Disordered" evidence="1">
    <location>
        <begin position="240"/>
        <end position="269"/>
    </location>
</feature>
<evidence type="ECO:0000256" key="1">
    <source>
        <dbReference type="SAM" id="MobiDB-lite"/>
    </source>
</evidence>
<dbReference type="Proteomes" id="UP001595075">
    <property type="component" value="Unassembled WGS sequence"/>
</dbReference>
<sequence length="269" mass="29298">MQVSEIGCLIGNTVKIIAVLTLDASVHVKSMGRSAALTFAGCQVARHHVSTVHAIEHARPTHVKSMTVRTDKSQSTPTSVGRILAGGLMIIKDVPNPPIKYRVVSFARPTHVSGLAIIFYVIEELMREPDPTKNIIAGFTNVDTLTWMEAYVVLSTPARRSTATNGEDMVMQQNTPQAAQQIMIQNYTYGFIHGAAYGYNLESKDPEGTRKLLNNMANSSQSFEPTRRIMEEVMTKAIAPGCLPDSNKPPGIAEKPAKALPAPEGKKEE</sequence>
<keyword evidence="3" id="KW-1185">Reference proteome</keyword>
<evidence type="ECO:0000313" key="3">
    <source>
        <dbReference type="Proteomes" id="UP001595075"/>
    </source>
</evidence>
<comment type="caution">
    <text evidence="2">The sequence shown here is derived from an EMBL/GenBank/DDBJ whole genome shotgun (WGS) entry which is preliminary data.</text>
</comment>
<name>A0ABR4CK29_9HELO</name>
<organism evidence="2 3">
    <name type="scientific">Oculimacula yallundae</name>
    <dbReference type="NCBI Taxonomy" id="86028"/>
    <lineage>
        <taxon>Eukaryota</taxon>
        <taxon>Fungi</taxon>
        <taxon>Dikarya</taxon>
        <taxon>Ascomycota</taxon>
        <taxon>Pezizomycotina</taxon>
        <taxon>Leotiomycetes</taxon>
        <taxon>Helotiales</taxon>
        <taxon>Ploettnerulaceae</taxon>
        <taxon>Oculimacula</taxon>
    </lineage>
</organism>
<evidence type="ECO:0000313" key="2">
    <source>
        <dbReference type="EMBL" id="KAL2070331.1"/>
    </source>
</evidence>
<proteinExistence type="predicted"/>
<protein>
    <submittedName>
        <fullName evidence="2">Uncharacterized protein</fullName>
    </submittedName>
</protein>
<dbReference type="EMBL" id="JAZHXI010000006">
    <property type="protein sequence ID" value="KAL2070331.1"/>
    <property type="molecule type" value="Genomic_DNA"/>
</dbReference>
<reference evidence="2 3" key="1">
    <citation type="journal article" date="2024" name="Commun. Biol.">
        <title>Comparative genomic analysis of thermophilic fungi reveals convergent evolutionary adaptations and gene losses.</title>
        <authorList>
            <person name="Steindorff A.S."/>
            <person name="Aguilar-Pontes M.V."/>
            <person name="Robinson A.J."/>
            <person name="Andreopoulos B."/>
            <person name="LaButti K."/>
            <person name="Kuo A."/>
            <person name="Mondo S."/>
            <person name="Riley R."/>
            <person name="Otillar R."/>
            <person name="Haridas S."/>
            <person name="Lipzen A."/>
            <person name="Grimwood J."/>
            <person name="Schmutz J."/>
            <person name="Clum A."/>
            <person name="Reid I.D."/>
            <person name="Moisan M.C."/>
            <person name="Butler G."/>
            <person name="Nguyen T.T.M."/>
            <person name="Dewar K."/>
            <person name="Conant G."/>
            <person name="Drula E."/>
            <person name="Henrissat B."/>
            <person name="Hansel C."/>
            <person name="Singer S."/>
            <person name="Hutchinson M.I."/>
            <person name="de Vries R.P."/>
            <person name="Natvig D.O."/>
            <person name="Powell A.J."/>
            <person name="Tsang A."/>
            <person name="Grigoriev I.V."/>
        </authorList>
    </citation>
    <scope>NUCLEOTIDE SEQUENCE [LARGE SCALE GENOMIC DNA]</scope>
    <source>
        <strain evidence="2 3">CBS 494.80</strain>
    </source>
</reference>
<accession>A0ABR4CK29</accession>